<feature type="domain" description="PX" evidence="3">
    <location>
        <begin position="5"/>
        <end position="125"/>
    </location>
</feature>
<dbReference type="Pfam" id="PF13855">
    <property type="entry name" value="LRR_8"/>
    <property type="match status" value="1"/>
</dbReference>
<dbReference type="SMART" id="SM00312">
    <property type="entry name" value="PX"/>
    <property type="match status" value="1"/>
</dbReference>
<dbReference type="GO" id="GO:0005737">
    <property type="term" value="C:cytoplasm"/>
    <property type="evidence" value="ECO:0007669"/>
    <property type="project" value="TreeGrafter"/>
</dbReference>
<evidence type="ECO:0000256" key="2">
    <source>
        <dbReference type="ARBA" id="ARBA00022737"/>
    </source>
</evidence>
<dbReference type="InterPro" id="IPR001683">
    <property type="entry name" value="PX_dom"/>
</dbReference>
<dbReference type="AlphaFoldDB" id="A0A1Y1LJB0"/>
<dbReference type="Pfam" id="PF00787">
    <property type="entry name" value="PX"/>
    <property type="match status" value="1"/>
</dbReference>
<name>A0A1Y1LJB0_PHOPY</name>
<evidence type="ECO:0000259" key="3">
    <source>
        <dbReference type="PROSITE" id="PS50195"/>
    </source>
</evidence>
<reference evidence="4" key="1">
    <citation type="journal article" date="2016" name="Sci. Rep.">
        <title>Molecular characterization of firefly nuptial gifts: a multi-omics approach sheds light on postcopulatory sexual selection.</title>
        <authorList>
            <person name="Al-Wathiqui N."/>
            <person name="Fallon T.R."/>
            <person name="South A."/>
            <person name="Weng J.K."/>
            <person name="Lewis S.M."/>
        </authorList>
    </citation>
    <scope>NUCLEOTIDE SEQUENCE</scope>
</reference>
<dbReference type="SUPFAM" id="SSF52075">
    <property type="entry name" value="Outer arm dynein light chain 1"/>
    <property type="match status" value="1"/>
</dbReference>
<dbReference type="Gene3D" id="3.80.10.10">
    <property type="entry name" value="Ribonuclease Inhibitor"/>
    <property type="match status" value="1"/>
</dbReference>
<dbReference type="FunFam" id="3.30.1520.10:FF:000020">
    <property type="entry name" value="nischarin isoform X1"/>
    <property type="match status" value="1"/>
</dbReference>
<dbReference type="InterPro" id="IPR003591">
    <property type="entry name" value="Leu-rich_rpt_typical-subtyp"/>
</dbReference>
<evidence type="ECO:0000313" key="4">
    <source>
        <dbReference type="EMBL" id="JAV73739.1"/>
    </source>
</evidence>
<dbReference type="PROSITE" id="PS50195">
    <property type="entry name" value="PX"/>
    <property type="match status" value="1"/>
</dbReference>
<dbReference type="SUPFAM" id="SSF64268">
    <property type="entry name" value="PX domain"/>
    <property type="match status" value="1"/>
</dbReference>
<dbReference type="Gene3D" id="3.30.1520.10">
    <property type="entry name" value="Phox-like domain"/>
    <property type="match status" value="1"/>
</dbReference>
<dbReference type="PROSITE" id="PS51450">
    <property type="entry name" value="LRR"/>
    <property type="match status" value="2"/>
</dbReference>
<proteinExistence type="predicted"/>
<dbReference type="PANTHER" id="PTHR15454">
    <property type="entry name" value="NISCHARIN RELATED"/>
    <property type="match status" value="1"/>
</dbReference>
<dbReference type="SMART" id="SM00365">
    <property type="entry name" value="LRR_SD22"/>
    <property type="match status" value="4"/>
</dbReference>
<dbReference type="EMBL" id="GEZM01054352">
    <property type="protein sequence ID" value="JAV73739.1"/>
    <property type="molecule type" value="Transcribed_RNA"/>
</dbReference>
<dbReference type="InterPro" id="IPR032675">
    <property type="entry name" value="LRR_dom_sf"/>
</dbReference>
<dbReference type="PANTHER" id="PTHR15454:SF35">
    <property type="entry name" value="NISCHARIN"/>
    <property type="match status" value="1"/>
</dbReference>
<accession>A0A1Y1LJB0</accession>
<keyword evidence="2" id="KW-0677">Repeat</keyword>
<dbReference type="EMBL" id="GEZM01054353">
    <property type="protein sequence ID" value="JAV73736.1"/>
    <property type="molecule type" value="Transcribed_RNA"/>
</dbReference>
<dbReference type="GO" id="GO:0035091">
    <property type="term" value="F:phosphatidylinositol binding"/>
    <property type="evidence" value="ECO:0007669"/>
    <property type="project" value="InterPro"/>
</dbReference>
<sequence>MACFWLHQNETSINIPGVEEISAVTYYKIEINVGDVKWGVSHRYNDFYDLHNILVVDHGVSKDILPPKKAIRNKTPEFIETRRRGLEAYLRSVLNYLKRTMPKVFVEFLNFHAFDIYFMLQNLALHLYFEADNVLCSTKSYKFNPLQLHAISECFKRPFPEIEHNDIRCDLSNVMDFCSQLQHLCVVGSLAKFQSSNLIPNRLPFELSAFKSLQFLEVGGINFEQLYSTGTLRSLLQNIRVHKTAVTSISQILLCDVLHKSVVNQSEIWTAITKIDFSKNNLTNIDESIQLVPNVKVLLLDHNKISSISNLSFLTQLVHLSLSDNLISSCDQLHTKLGNIRTLDLSQNAIVSLRGFSKLYSLESLDISFNKVSEVEDVTCIGDLPCLENLILMGNSVATTVDYRIKVLEPFGERSKDICLDNEKPSQSEIDKVLILRALRIVKEGKMPSFKHSFSSL</sequence>
<protein>
    <recommendedName>
        <fullName evidence="3">PX domain-containing protein</fullName>
    </recommendedName>
</protein>
<dbReference type="InterPro" id="IPR001611">
    <property type="entry name" value="Leu-rich_rpt"/>
</dbReference>
<evidence type="ECO:0000256" key="1">
    <source>
        <dbReference type="ARBA" id="ARBA00022614"/>
    </source>
</evidence>
<dbReference type="SMART" id="SM00369">
    <property type="entry name" value="LRR_TYP"/>
    <property type="match status" value="3"/>
</dbReference>
<dbReference type="InterPro" id="IPR036871">
    <property type="entry name" value="PX_dom_sf"/>
</dbReference>
<keyword evidence="1" id="KW-0433">Leucine-rich repeat</keyword>
<organism evidence="4">
    <name type="scientific">Photinus pyralis</name>
    <name type="common">Common eastern firefly</name>
    <name type="synonym">Lampyris pyralis</name>
    <dbReference type="NCBI Taxonomy" id="7054"/>
    <lineage>
        <taxon>Eukaryota</taxon>
        <taxon>Metazoa</taxon>
        <taxon>Ecdysozoa</taxon>
        <taxon>Arthropoda</taxon>
        <taxon>Hexapoda</taxon>
        <taxon>Insecta</taxon>
        <taxon>Pterygota</taxon>
        <taxon>Neoptera</taxon>
        <taxon>Endopterygota</taxon>
        <taxon>Coleoptera</taxon>
        <taxon>Polyphaga</taxon>
        <taxon>Elateriformia</taxon>
        <taxon>Elateroidea</taxon>
        <taxon>Lampyridae</taxon>
        <taxon>Lampyrinae</taxon>
        <taxon>Photinus</taxon>
    </lineage>
</organism>